<dbReference type="InterPro" id="IPR021109">
    <property type="entry name" value="Peptidase_aspartic_dom_sf"/>
</dbReference>
<organism evidence="1 2">
    <name type="scientific">Dryococelus australis</name>
    <dbReference type="NCBI Taxonomy" id="614101"/>
    <lineage>
        <taxon>Eukaryota</taxon>
        <taxon>Metazoa</taxon>
        <taxon>Ecdysozoa</taxon>
        <taxon>Arthropoda</taxon>
        <taxon>Hexapoda</taxon>
        <taxon>Insecta</taxon>
        <taxon>Pterygota</taxon>
        <taxon>Neoptera</taxon>
        <taxon>Polyneoptera</taxon>
        <taxon>Phasmatodea</taxon>
        <taxon>Verophasmatodea</taxon>
        <taxon>Anareolatae</taxon>
        <taxon>Phasmatidae</taxon>
        <taxon>Eurycanthinae</taxon>
        <taxon>Dryococelus</taxon>
    </lineage>
</organism>
<protein>
    <submittedName>
        <fullName evidence="1">Uncharacterized protein</fullName>
    </submittedName>
</protein>
<dbReference type="Proteomes" id="UP001159363">
    <property type="component" value="Chromosome X"/>
</dbReference>
<evidence type="ECO:0000313" key="2">
    <source>
        <dbReference type="Proteomes" id="UP001159363"/>
    </source>
</evidence>
<comment type="caution">
    <text evidence="1">The sequence shown here is derived from an EMBL/GenBank/DDBJ whole genome shotgun (WGS) entry which is preliminary data.</text>
</comment>
<gene>
    <name evidence="1" type="ORF">PR048_013826</name>
</gene>
<dbReference type="EMBL" id="JARBHB010000004">
    <property type="protein sequence ID" value="KAJ8887609.1"/>
    <property type="molecule type" value="Genomic_DNA"/>
</dbReference>
<proteinExistence type="predicted"/>
<reference evidence="1 2" key="1">
    <citation type="submission" date="2023-02" db="EMBL/GenBank/DDBJ databases">
        <title>LHISI_Scaffold_Assembly.</title>
        <authorList>
            <person name="Stuart O.P."/>
            <person name="Cleave R."/>
            <person name="Magrath M.J.L."/>
            <person name="Mikheyev A.S."/>
        </authorList>
    </citation>
    <scope>NUCLEOTIDE SEQUENCE [LARGE SCALE GENOMIC DNA]</scope>
    <source>
        <strain evidence="1">Daus_M_001</strain>
        <tissue evidence="1">Leg muscle</tissue>
    </source>
</reference>
<evidence type="ECO:0000313" key="1">
    <source>
        <dbReference type="EMBL" id="KAJ8887609.1"/>
    </source>
</evidence>
<accession>A0ABQ9HTA5</accession>
<sequence length="141" mass="15687">MHWGNAHVLATLDTAATANFICTGMLREEDQDKLQPLEALVQLAQQGIYLSTRGQITLLISTAGIQDNTTFIVADQLEDPPILGERWVVDHKWILDYGKFKSNWVTNHGTSSNGKPPLNADPVQMNAPKLINNQIPEQQLQ</sequence>
<dbReference type="Gene3D" id="2.40.70.10">
    <property type="entry name" value="Acid Proteases"/>
    <property type="match status" value="1"/>
</dbReference>
<name>A0ABQ9HTA5_9NEOP</name>
<keyword evidence="2" id="KW-1185">Reference proteome</keyword>